<sequence>MHLVLGLDGPVRVRAGAGPWESMAGVLTAPDVPHALDAEGRDVLLVFLDPESEVGAALGALFTGAVRPISDSERDVLAREAEPARLMGSEGVAWTRLVAEALGAGTSSAPRSIHPRVRKVLRLLRDLPPEGDASLPTLAAQVGLSPGRLMHAFTESIGLPLRPYLAWLRLQRAAAGIVSGMSLGEAAHAAGFTDSAHMSRTFRRMLGMPPSALRPPP</sequence>
<dbReference type="Gene3D" id="1.10.10.60">
    <property type="entry name" value="Homeodomain-like"/>
    <property type="match status" value="2"/>
</dbReference>
<feature type="domain" description="HTH araC/xylS-type" evidence="4">
    <location>
        <begin position="118"/>
        <end position="216"/>
    </location>
</feature>
<dbReference type="SMART" id="SM00342">
    <property type="entry name" value="HTH_ARAC"/>
    <property type="match status" value="1"/>
</dbReference>
<accession>A0A250I695</accession>
<evidence type="ECO:0000256" key="2">
    <source>
        <dbReference type="ARBA" id="ARBA00023125"/>
    </source>
</evidence>
<dbReference type="Pfam" id="PF12833">
    <property type="entry name" value="HTH_18"/>
    <property type="match status" value="1"/>
</dbReference>
<reference evidence="5 6" key="1">
    <citation type="submission" date="2017-06" db="EMBL/GenBank/DDBJ databases">
        <authorList>
            <person name="Kim H.J."/>
            <person name="Triplett B.A."/>
        </authorList>
    </citation>
    <scope>NUCLEOTIDE SEQUENCE [LARGE SCALE GENOMIC DNA]</scope>
    <source>
        <strain evidence="5 6">DSM 14713</strain>
    </source>
</reference>
<evidence type="ECO:0000256" key="3">
    <source>
        <dbReference type="ARBA" id="ARBA00023163"/>
    </source>
</evidence>
<dbReference type="Proteomes" id="UP000217289">
    <property type="component" value="Chromosome"/>
</dbReference>
<dbReference type="SUPFAM" id="SSF46689">
    <property type="entry name" value="Homeodomain-like"/>
    <property type="match status" value="1"/>
</dbReference>
<dbReference type="InterPro" id="IPR009057">
    <property type="entry name" value="Homeodomain-like_sf"/>
</dbReference>
<dbReference type="PROSITE" id="PS00041">
    <property type="entry name" value="HTH_ARAC_FAMILY_1"/>
    <property type="match status" value="1"/>
</dbReference>
<evidence type="ECO:0000259" key="4">
    <source>
        <dbReference type="PROSITE" id="PS01124"/>
    </source>
</evidence>
<name>A0A250I695_9BACT</name>
<dbReference type="PANTHER" id="PTHR46796">
    <property type="entry name" value="HTH-TYPE TRANSCRIPTIONAL ACTIVATOR RHAS-RELATED"/>
    <property type="match status" value="1"/>
</dbReference>
<dbReference type="EMBL" id="CP022163">
    <property type="protein sequence ID" value="ATB26720.1"/>
    <property type="molecule type" value="Genomic_DNA"/>
</dbReference>
<dbReference type="GO" id="GO:0003700">
    <property type="term" value="F:DNA-binding transcription factor activity"/>
    <property type="evidence" value="ECO:0007669"/>
    <property type="project" value="InterPro"/>
</dbReference>
<dbReference type="AlphaFoldDB" id="A0A250I695"/>
<dbReference type="InterPro" id="IPR018060">
    <property type="entry name" value="HTH_AraC"/>
</dbReference>
<dbReference type="InterPro" id="IPR018062">
    <property type="entry name" value="HTH_AraC-typ_CS"/>
</dbReference>
<evidence type="ECO:0000313" key="6">
    <source>
        <dbReference type="Proteomes" id="UP000217289"/>
    </source>
</evidence>
<keyword evidence="2" id="KW-0238">DNA-binding</keyword>
<evidence type="ECO:0000256" key="1">
    <source>
        <dbReference type="ARBA" id="ARBA00023015"/>
    </source>
</evidence>
<keyword evidence="6" id="KW-1185">Reference proteome</keyword>
<evidence type="ECO:0000313" key="5">
    <source>
        <dbReference type="EMBL" id="ATB26720.1"/>
    </source>
</evidence>
<protein>
    <submittedName>
        <fullName evidence="5">Transcriptional regulator, AraC family</fullName>
    </submittedName>
</protein>
<dbReference type="KEGG" id="mbd:MEBOL_000154"/>
<keyword evidence="3" id="KW-0804">Transcription</keyword>
<keyword evidence="1" id="KW-0805">Transcription regulation</keyword>
<dbReference type="PROSITE" id="PS01124">
    <property type="entry name" value="HTH_ARAC_FAMILY_2"/>
    <property type="match status" value="1"/>
</dbReference>
<organism evidence="5 6">
    <name type="scientific">Melittangium boletus DSM 14713</name>
    <dbReference type="NCBI Taxonomy" id="1294270"/>
    <lineage>
        <taxon>Bacteria</taxon>
        <taxon>Pseudomonadati</taxon>
        <taxon>Myxococcota</taxon>
        <taxon>Myxococcia</taxon>
        <taxon>Myxococcales</taxon>
        <taxon>Cystobacterineae</taxon>
        <taxon>Archangiaceae</taxon>
        <taxon>Melittangium</taxon>
    </lineage>
</organism>
<gene>
    <name evidence="5" type="ORF">MEBOL_000154</name>
</gene>
<proteinExistence type="predicted"/>
<dbReference type="GO" id="GO:0043565">
    <property type="term" value="F:sequence-specific DNA binding"/>
    <property type="evidence" value="ECO:0007669"/>
    <property type="project" value="InterPro"/>
</dbReference>
<dbReference type="InterPro" id="IPR050204">
    <property type="entry name" value="AraC_XylS_family_regulators"/>
</dbReference>